<feature type="region of interest" description="Disordered" evidence="2">
    <location>
        <begin position="1"/>
        <end position="20"/>
    </location>
</feature>
<dbReference type="EMBL" id="BK032823">
    <property type="protein sequence ID" value="DAF62391.1"/>
    <property type="molecule type" value="Genomic_DNA"/>
</dbReference>
<keyword evidence="1" id="KW-0175">Coiled coil</keyword>
<organism evidence="3">
    <name type="scientific">Myoviridae sp. ctIty1</name>
    <dbReference type="NCBI Taxonomy" id="2827673"/>
    <lineage>
        <taxon>Viruses</taxon>
        <taxon>Duplodnaviria</taxon>
        <taxon>Heunggongvirae</taxon>
        <taxon>Uroviricota</taxon>
        <taxon>Caudoviricetes</taxon>
    </lineage>
</organism>
<name>A0A8S5THC4_9CAUD</name>
<evidence type="ECO:0000256" key="1">
    <source>
        <dbReference type="SAM" id="Coils"/>
    </source>
</evidence>
<feature type="compositionally biased region" description="Basic residues" evidence="2">
    <location>
        <begin position="1"/>
        <end position="11"/>
    </location>
</feature>
<feature type="coiled-coil region" evidence="1">
    <location>
        <begin position="154"/>
        <end position="183"/>
    </location>
</feature>
<protein>
    <submittedName>
        <fullName evidence="3">Uncharacterized protein</fullName>
    </submittedName>
</protein>
<evidence type="ECO:0000256" key="2">
    <source>
        <dbReference type="SAM" id="MobiDB-lite"/>
    </source>
</evidence>
<reference evidence="3" key="1">
    <citation type="journal article" date="2021" name="Proc. Natl. Acad. Sci. U.S.A.">
        <title>A Catalog of Tens of Thousands of Viruses from Human Metagenomes Reveals Hidden Associations with Chronic Diseases.</title>
        <authorList>
            <person name="Tisza M.J."/>
            <person name="Buck C.B."/>
        </authorList>
    </citation>
    <scope>NUCLEOTIDE SEQUENCE</scope>
    <source>
        <strain evidence="3">CtIty1</strain>
    </source>
</reference>
<sequence length="254" mass="27950">MATRRRRNKKVSAKETVQQQEPVVIETPVEIVEQPVAQQETVATEPVKEEVVATPVAEETTQDSSKKEYIIAKPMLFTGDIKDLIPDGMNNGLNNPALEIPQQWQQQQNIQQPQPVQQTIAQVEVQNPQAMGSEQKAALEQSIALKKEEQQMVKQDQLDQINENKIEKQEAEQMEQVNKLEALIGAKIAEAGNAQQEEKSLKDAFVEGAVIGIGAGVGTVAGIYVADKAIGAFEEWRNTKDAAEETSKLISGLL</sequence>
<accession>A0A8S5THC4</accession>
<proteinExistence type="predicted"/>
<evidence type="ECO:0000313" key="3">
    <source>
        <dbReference type="EMBL" id="DAF62391.1"/>
    </source>
</evidence>